<reference evidence="1 2" key="1">
    <citation type="journal article" date="2010" name="PLoS Genet.">
        <title>Analysis of the Legionella longbeachae genome and transcriptome uncovers unique strategies to cause Legionnaires' disease.</title>
        <authorList>
            <person name="Cazalet C."/>
            <person name="Gomez-Valero L."/>
            <person name="Rusniok C."/>
            <person name="Lomma M."/>
            <person name="Dervins-Ravault D."/>
            <person name="Newton H."/>
            <person name="Sansom F."/>
            <person name="Jarraud S."/>
            <person name="Zidane N."/>
            <person name="Ma L."/>
            <person name="Bouchier C."/>
            <person name="Etienne J."/>
            <person name="Hartland E."/>
            <person name="Buchrieser C."/>
        </authorList>
    </citation>
    <scope>NUCLEOTIDE SEQUENCE [LARGE SCALE GENOMIC DNA]</scope>
    <source>
        <strain evidence="1 2">NSW150</strain>
    </source>
</reference>
<proteinExistence type="predicted"/>
<dbReference type="KEGG" id="llo:LLO_4026"/>
<dbReference type="EMBL" id="FN650140">
    <property type="protein sequence ID" value="CBJ11655.1"/>
    <property type="molecule type" value="Genomic_DNA"/>
</dbReference>
<dbReference type="Proteomes" id="UP000001060">
    <property type="component" value="Chromosome"/>
</dbReference>
<gene>
    <name evidence="1" type="ordered locus">LLO_4026</name>
</gene>
<dbReference type="AlphaFoldDB" id="D3HRX6"/>
<keyword evidence="2" id="KW-1185">Reference proteome</keyword>
<name>D3HRX6_LEGLN</name>
<organism evidence="1 2">
    <name type="scientific">Legionella longbeachae serogroup 1 (strain NSW150)</name>
    <dbReference type="NCBI Taxonomy" id="661367"/>
    <lineage>
        <taxon>Bacteria</taxon>
        <taxon>Pseudomonadati</taxon>
        <taxon>Pseudomonadota</taxon>
        <taxon>Gammaproteobacteria</taxon>
        <taxon>Legionellales</taxon>
        <taxon>Legionellaceae</taxon>
        <taxon>Legionella</taxon>
    </lineage>
</organism>
<evidence type="ECO:0000313" key="1">
    <source>
        <dbReference type="EMBL" id="CBJ11655.1"/>
    </source>
</evidence>
<sequence length="76" mass="8836">MSIAINKLKNKNTRPTMPQKIITLFDNVEDRKKGLALNLKYNFNSYAVIMNSICTPVLKKNTFCFENYTLAINSFW</sequence>
<dbReference type="HOGENOM" id="CLU_2649998_0_0_6"/>
<evidence type="ECO:0000313" key="2">
    <source>
        <dbReference type="Proteomes" id="UP000001060"/>
    </source>
</evidence>
<accession>D3HRX6</accession>
<protein>
    <submittedName>
        <fullName evidence="1">Uncharacterized protein</fullName>
    </submittedName>
</protein>
<dbReference type="STRING" id="661367.LLO_4026"/>